<dbReference type="PROSITE" id="PS50885">
    <property type="entry name" value="HAMP"/>
    <property type="match status" value="1"/>
</dbReference>
<evidence type="ECO:0000256" key="3">
    <source>
        <dbReference type="ARBA" id="ARBA00023136"/>
    </source>
</evidence>
<comment type="similarity">
    <text evidence="5">Belongs to the methyl-accepting chemotaxis (MCP) protein family.</text>
</comment>
<organism evidence="11 12">
    <name type="scientific">Metabacillus endolithicus</name>
    <dbReference type="NCBI Taxonomy" id="1535204"/>
    <lineage>
        <taxon>Bacteria</taxon>
        <taxon>Bacillati</taxon>
        <taxon>Bacillota</taxon>
        <taxon>Bacilli</taxon>
        <taxon>Bacillales</taxon>
        <taxon>Bacillaceae</taxon>
        <taxon>Metabacillus</taxon>
    </lineage>
</organism>
<sequence>MMKRIKGRIKRKSSSEKASKKKRKIGFKVPHFLNGMTLKSRIIMFLLLFTIIPSLIIGNVVYFVSKNTIEDKVSTMNEDISAQVTKNVNNSLKEIENLTLVPFSNLELMEKLESVKGLTDYEKFLLHKDAVVFFLSITSTNNMAKAMFFINEENTIFGDEGHAKDLNIESINSNLSEEIQNLSRGVLWKSGIDGNYEQVYLFRKYNRDGRLILAADGKLFEKVFESGIDVSSREITIYNEDGMVISSNNEELIGTKFEDHKNTQDNLVSIKETENGWNVAVSTSKSYLMKEIQNVLYLVYIIIFAFVLLSVFVSIFLARSMIKPIHRIVEIMKEAEKGDLTHRADYLYKNEVGQLGTSFNNMIDNITIMIEENKKVSAYAVNRSNDLKRIASESASATEQIATAIDEVARGAVSQVDYSEKTNREMKELSSEINEVAGNMVKVSSITETTKKLSSQSIETIKELTKKSEEMGTNIGQVDTTMDKLNVEIAQIKDIVEMIKSVSEETNLLSLNASIEAARAGAAGRGFAVVAEEIRKLADQTKSSSLRIETVITSILSQTKQSVELVKTTIALFKEQSTSIHDTQQAFENILSGTDSIINEIDYIEESIGKINNNKEKVEKAISEMVVVAEESSATTEEVTATTEEQAAAAEELGDLASSLSKTIHELENTIHKFKVGEAKEEY</sequence>
<dbReference type="SMART" id="SM00283">
    <property type="entry name" value="MA"/>
    <property type="match status" value="1"/>
</dbReference>
<keyword evidence="2" id="KW-1003">Cell membrane</keyword>
<dbReference type="InterPro" id="IPR003660">
    <property type="entry name" value="HAMP_dom"/>
</dbReference>
<dbReference type="Gene3D" id="1.10.287.950">
    <property type="entry name" value="Methyl-accepting chemotaxis protein"/>
    <property type="match status" value="1"/>
</dbReference>
<dbReference type="PANTHER" id="PTHR32089">
    <property type="entry name" value="METHYL-ACCEPTING CHEMOTAXIS PROTEIN MCPB"/>
    <property type="match status" value="1"/>
</dbReference>
<dbReference type="RefSeq" id="WP_379052992.1">
    <property type="nucleotide sequence ID" value="NZ_JBHUIK010000005.1"/>
</dbReference>
<dbReference type="SUPFAM" id="SSF58104">
    <property type="entry name" value="Methyl-accepting chemotaxis protein (MCP) signaling domain"/>
    <property type="match status" value="1"/>
</dbReference>
<dbReference type="Gene3D" id="6.10.340.10">
    <property type="match status" value="1"/>
</dbReference>
<dbReference type="Pfam" id="PF00672">
    <property type="entry name" value="HAMP"/>
    <property type="match status" value="1"/>
</dbReference>
<feature type="domain" description="HAMP" evidence="10">
    <location>
        <begin position="319"/>
        <end position="371"/>
    </location>
</feature>
<evidence type="ECO:0000313" key="11">
    <source>
        <dbReference type="EMBL" id="MFD2215985.1"/>
    </source>
</evidence>
<keyword evidence="8" id="KW-0812">Transmembrane</keyword>
<feature type="domain" description="Methyl-accepting transducer" evidence="9">
    <location>
        <begin position="390"/>
        <end position="640"/>
    </location>
</feature>
<protein>
    <submittedName>
        <fullName evidence="11">Methyl-accepting chemotaxis protein</fullName>
    </submittedName>
</protein>
<dbReference type="PROSITE" id="PS50111">
    <property type="entry name" value="CHEMOTAXIS_TRANSDUC_2"/>
    <property type="match status" value="1"/>
</dbReference>
<dbReference type="SMART" id="SM00304">
    <property type="entry name" value="HAMP"/>
    <property type="match status" value="2"/>
</dbReference>
<name>A0ABW5C4Y3_9BACI</name>
<feature type="compositionally biased region" description="Basic residues" evidence="7">
    <location>
        <begin position="1"/>
        <end position="12"/>
    </location>
</feature>
<feature type="transmembrane region" description="Helical" evidence="8">
    <location>
        <begin position="295"/>
        <end position="318"/>
    </location>
</feature>
<dbReference type="InterPro" id="IPR004089">
    <property type="entry name" value="MCPsignal_dom"/>
</dbReference>
<keyword evidence="8" id="KW-1133">Transmembrane helix</keyword>
<dbReference type="PANTHER" id="PTHR32089:SF112">
    <property type="entry name" value="LYSOZYME-LIKE PROTEIN-RELATED"/>
    <property type="match status" value="1"/>
</dbReference>
<evidence type="ECO:0000313" key="12">
    <source>
        <dbReference type="Proteomes" id="UP001597318"/>
    </source>
</evidence>
<evidence type="ECO:0000256" key="5">
    <source>
        <dbReference type="ARBA" id="ARBA00029447"/>
    </source>
</evidence>
<dbReference type="CDD" id="cd06225">
    <property type="entry name" value="HAMP"/>
    <property type="match status" value="1"/>
</dbReference>
<evidence type="ECO:0000256" key="1">
    <source>
        <dbReference type="ARBA" id="ARBA00004236"/>
    </source>
</evidence>
<proteinExistence type="inferred from homology"/>
<keyword evidence="12" id="KW-1185">Reference proteome</keyword>
<evidence type="ECO:0000256" key="2">
    <source>
        <dbReference type="ARBA" id="ARBA00022475"/>
    </source>
</evidence>
<dbReference type="Pfam" id="PF00015">
    <property type="entry name" value="MCPsignal"/>
    <property type="match status" value="1"/>
</dbReference>
<feature type="region of interest" description="Disordered" evidence="7">
    <location>
        <begin position="1"/>
        <end position="22"/>
    </location>
</feature>
<gene>
    <name evidence="11" type="ORF">ACFSKK_20060</name>
</gene>
<accession>A0ABW5C4Y3</accession>
<comment type="subcellular location">
    <subcellularLocation>
        <location evidence="1">Cell membrane</location>
    </subcellularLocation>
</comment>
<evidence type="ECO:0000256" key="8">
    <source>
        <dbReference type="SAM" id="Phobius"/>
    </source>
</evidence>
<evidence type="ECO:0000259" key="9">
    <source>
        <dbReference type="PROSITE" id="PS50111"/>
    </source>
</evidence>
<keyword evidence="3 8" id="KW-0472">Membrane</keyword>
<reference evidence="12" key="1">
    <citation type="journal article" date="2019" name="Int. J. Syst. Evol. Microbiol.">
        <title>The Global Catalogue of Microorganisms (GCM) 10K type strain sequencing project: providing services to taxonomists for standard genome sequencing and annotation.</title>
        <authorList>
            <consortium name="The Broad Institute Genomics Platform"/>
            <consortium name="The Broad Institute Genome Sequencing Center for Infectious Disease"/>
            <person name="Wu L."/>
            <person name="Ma J."/>
        </authorList>
    </citation>
    <scope>NUCLEOTIDE SEQUENCE [LARGE SCALE GENOMIC DNA]</scope>
    <source>
        <strain evidence="12">CGMCC 1.15474</strain>
    </source>
</reference>
<evidence type="ECO:0000256" key="6">
    <source>
        <dbReference type="PROSITE-ProRule" id="PRU00284"/>
    </source>
</evidence>
<dbReference type="Proteomes" id="UP001597318">
    <property type="component" value="Unassembled WGS sequence"/>
</dbReference>
<comment type="caution">
    <text evidence="11">The sequence shown here is derived from an EMBL/GenBank/DDBJ whole genome shotgun (WGS) entry which is preliminary data.</text>
</comment>
<evidence type="ECO:0000256" key="4">
    <source>
        <dbReference type="ARBA" id="ARBA00023224"/>
    </source>
</evidence>
<evidence type="ECO:0000259" key="10">
    <source>
        <dbReference type="PROSITE" id="PS50885"/>
    </source>
</evidence>
<dbReference type="EMBL" id="JBHUIK010000005">
    <property type="protein sequence ID" value="MFD2215985.1"/>
    <property type="molecule type" value="Genomic_DNA"/>
</dbReference>
<evidence type="ECO:0000256" key="7">
    <source>
        <dbReference type="SAM" id="MobiDB-lite"/>
    </source>
</evidence>
<keyword evidence="4 6" id="KW-0807">Transducer</keyword>